<dbReference type="EMBL" id="MU839831">
    <property type="protein sequence ID" value="KAK1756807.1"/>
    <property type="molecule type" value="Genomic_DNA"/>
</dbReference>
<reference evidence="2" key="1">
    <citation type="submission" date="2023-06" db="EMBL/GenBank/DDBJ databases">
        <title>Genome-scale phylogeny and comparative genomics of the fungal order Sordariales.</title>
        <authorList>
            <consortium name="Lawrence Berkeley National Laboratory"/>
            <person name="Hensen N."/>
            <person name="Bonometti L."/>
            <person name="Westerberg I."/>
            <person name="Brannstrom I.O."/>
            <person name="Guillou S."/>
            <person name="Cros-Aarteil S."/>
            <person name="Calhoun S."/>
            <person name="Haridas S."/>
            <person name="Kuo A."/>
            <person name="Mondo S."/>
            <person name="Pangilinan J."/>
            <person name="Riley R."/>
            <person name="Labutti K."/>
            <person name="Andreopoulos B."/>
            <person name="Lipzen A."/>
            <person name="Chen C."/>
            <person name="Yanf M."/>
            <person name="Daum C."/>
            <person name="Ng V."/>
            <person name="Clum A."/>
            <person name="Steindorff A."/>
            <person name="Ohm R."/>
            <person name="Martin F."/>
            <person name="Silar P."/>
            <person name="Natvig D."/>
            <person name="Lalanne C."/>
            <person name="Gautier V."/>
            <person name="Ament-Velasquez S.L."/>
            <person name="Kruys A."/>
            <person name="Hutchinson M.I."/>
            <person name="Powell A.J."/>
            <person name="Barry K."/>
            <person name="Miller A.N."/>
            <person name="Grigoriev I.V."/>
            <person name="Debuchy R."/>
            <person name="Gladieux P."/>
            <person name="Thoren M.H."/>
            <person name="Johannesson H."/>
        </authorList>
    </citation>
    <scope>NUCLEOTIDE SEQUENCE</scope>
    <source>
        <strain evidence="2">PSN4</strain>
    </source>
</reference>
<sequence>MAGVAPAVLFLCIGRVPSTEWVRNSGMDGLILRPRTPPDSALYPQAAAGTVGCRSWVKGTRFTVAVLSIAFSSRLSLRLREEAAPGRPTVAGRGCFLCRLPKRSSFHGTDIASRYCRKCLPQIHRWRMLLCWRRRVRTLAARLHRASCHPLRAERGKAAGPQNRPRTAKPDISKMKVARGGKLSKPGLSHAYS</sequence>
<evidence type="ECO:0000313" key="2">
    <source>
        <dbReference type="EMBL" id="KAK1756807.1"/>
    </source>
</evidence>
<feature type="region of interest" description="Disordered" evidence="1">
    <location>
        <begin position="152"/>
        <end position="193"/>
    </location>
</feature>
<proteinExistence type="predicted"/>
<dbReference type="Proteomes" id="UP001239445">
    <property type="component" value="Unassembled WGS sequence"/>
</dbReference>
<gene>
    <name evidence="2" type="ORF">QBC47DRAFT_169700</name>
</gene>
<comment type="caution">
    <text evidence="2">The sequence shown here is derived from an EMBL/GenBank/DDBJ whole genome shotgun (WGS) entry which is preliminary data.</text>
</comment>
<dbReference type="AlphaFoldDB" id="A0AAJ0F7G3"/>
<name>A0AAJ0F7G3_9PEZI</name>
<protein>
    <submittedName>
        <fullName evidence="2">Uncharacterized protein</fullName>
    </submittedName>
</protein>
<organism evidence="2 3">
    <name type="scientific">Echria macrotheca</name>
    <dbReference type="NCBI Taxonomy" id="438768"/>
    <lineage>
        <taxon>Eukaryota</taxon>
        <taxon>Fungi</taxon>
        <taxon>Dikarya</taxon>
        <taxon>Ascomycota</taxon>
        <taxon>Pezizomycotina</taxon>
        <taxon>Sordariomycetes</taxon>
        <taxon>Sordariomycetidae</taxon>
        <taxon>Sordariales</taxon>
        <taxon>Schizotheciaceae</taxon>
        <taxon>Echria</taxon>
    </lineage>
</organism>
<evidence type="ECO:0000256" key="1">
    <source>
        <dbReference type="SAM" id="MobiDB-lite"/>
    </source>
</evidence>
<accession>A0AAJ0F7G3</accession>
<keyword evidence="3" id="KW-1185">Reference proteome</keyword>
<evidence type="ECO:0000313" key="3">
    <source>
        <dbReference type="Proteomes" id="UP001239445"/>
    </source>
</evidence>